<dbReference type="EMBL" id="CP006965">
    <property type="protein sequence ID" value="AHF80112.1"/>
    <property type="molecule type" value="Genomic_DNA"/>
</dbReference>
<dbReference type="OrthoDB" id="86217at2157"/>
<reference evidence="2 3" key="1">
    <citation type="journal article" date="2014" name="Int. J. Syst. Evol. Microbiol.">
        <title>Thermococcus paralvinellae sp. nov. and Thermococcus cleftensis sp. nov. of hyperthermophilic heterotrophs from deep-sea hydrothermal vents.</title>
        <authorList>
            <person name="Hensley S.A."/>
            <person name="Jung J.H."/>
            <person name="Park C.S."/>
            <person name="Holden J.F."/>
        </authorList>
    </citation>
    <scope>NUCLEOTIDE SEQUENCE [LARGE SCALE GENOMIC DNA]</scope>
    <source>
        <strain evidence="2 3">ES1</strain>
    </source>
</reference>
<evidence type="ECO:0000313" key="2">
    <source>
        <dbReference type="EMBL" id="AHF80112.1"/>
    </source>
</evidence>
<organism evidence="2 3">
    <name type="scientific">Thermococcus paralvinellae</name>
    <dbReference type="NCBI Taxonomy" id="582419"/>
    <lineage>
        <taxon>Archaea</taxon>
        <taxon>Methanobacteriati</taxon>
        <taxon>Methanobacteriota</taxon>
        <taxon>Thermococci</taxon>
        <taxon>Thermococcales</taxon>
        <taxon>Thermococcaceae</taxon>
        <taxon>Thermococcus</taxon>
    </lineage>
</organism>
<evidence type="ECO:0000256" key="1">
    <source>
        <dbReference type="SAM" id="Coils"/>
    </source>
</evidence>
<gene>
    <name evidence="2" type="ORF">TES1_0726</name>
</gene>
<dbReference type="HOGENOM" id="CLU_054697_2_0_2"/>
<feature type="coiled-coil region" evidence="1">
    <location>
        <begin position="301"/>
        <end position="328"/>
    </location>
</feature>
<dbReference type="GeneID" id="24906524"/>
<name>W0I5U4_9EURY</name>
<dbReference type="AlphaFoldDB" id="W0I5U4"/>
<dbReference type="KEGG" id="ths:TES1_0726"/>
<keyword evidence="3" id="KW-1185">Reference proteome</keyword>
<evidence type="ECO:0000313" key="3">
    <source>
        <dbReference type="Proteomes" id="UP000019027"/>
    </source>
</evidence>
<protein>
    <submittedName>
        <fullName evidence="2">Uncharacterized protein</fullName>
    </submittedName>
</protein>
<dbReference type="RefSeq" id="WP_042680358.1">
    <property type="nucleotide sequence ID" value="NZ_CP006965.1"/>
</dbReference>
<keyword evidence="1" id="KW-0175">Coiled coil</keyword>
<proteinExistence type="predicted"/>
<sequence length="390" mass="43624">MMWKKALSIIFGLMMLAIPVTLKPVSATDTTIVILVSNNEADCALANYIANLTVNVVVVKTPWGVYDPNVTAEIISYAPDEVIIIGGPVAVPEEYVEDLQNLGITVERWWGENRYETDLAVIKNATVKFQLQLQNRVVLVAGTDLAGIEKALQLAIQERAMIILVNQTTNITRIMERLRLRTGNFTVVGTPVMNQTMLRIQEQLREQLKECNCTKVQVNMTAERALEAIQIAEEKINTAKELAENATNPAIENIIAIAEKQLEDAKDAYNTGKYGLAYGLAIAAKSKAEMVIKLAGEDIRKMIMNNTKMRLERELVRVEAQIRVMERLGVNITVALQLMEQIRAAIRNGDYDTAQELMIKLREEIRTCYIGGKEIIKEKARMPVGNRGRP</sequence>
<dbReference type="Proteomes" id="UP000019027">
    <property type="component" value="Chromosome"/>
</dbReference>
<accession>W0I5U4</accession>